<gene>
    <name evidence="4" type="ORF">PDIGIT_LOCUS14699</name>
</gene>
<dbReference type="SMART" id="SM00298">
    <property type="entry name" value="CHROMO"/>
    <property type="match status" value="1"/>
</dbReference>
<dbReference type="EMBL" id="CAOQHR010000012">
    <property type="protein sequence ID" value="CAI6341502.1"/>
    <property type="molecule type" value="Genomic_DNA"/>
</dbReference>
<feature type="compositionally biased region" description="Basic and acidic residues" evidence="2">
    <location>
        <begin position="318"/>
        <end position="343"/>
    </location>
</feature>
<evidence type="ECO:0000313" key="5">
    <source>
        <dbReference type="Proteomes" id="UP001152607"/>
    </source>
</evidence>
<dbReference type="InterPro" id="IPR023780">
    <property type="entry name" value="Chromo_domain"/>
</dbReference>
<feature type="compositionally biased region" description="Basic residues" evidence="2">
    <location>
        <begin position="7"/>
        <end position="20"/>
    </location>
</feature>
<feature type="compositionally biased region" description="Polar residues" evidence="2">
    <location>
        <begin position="465"/>
        <end position="479"/>
    </location>
</feature>
<evidence type="ECO:0000313" key="4">
    <source>
        <dbReference type="EMBL" id="CAI6341502.1"/>
    </source>
</evidence>
<feature type="region of interest" description="Disordered" evidence="2">
    <location>
        <begin position="275"/>
        <end position="562"/>
    </location>
</feature>
<dbReference type="InterPro" id="IPR000953">
    <property type="entry name" value="Chromo/chromo_shadow_dom"/>
</dbReference>
<evidence type="ECO:0000256" key="2">
    <source>
        <dbReference type="SAM" id="MobiDB-lite"/>
    </source>
</evidence>
<dbReference type="AlphaFoldDB" id="A0A9W4UUQ8"/>
<dbReference type="OrthoDB" id="433924at2759"/>
<feature type="compositionally biased region" description="Basic and acidic residues" evidence="2">
    <location>
        <begin position="494"/>
        <end position="507"/>
    </location>
</feature>
<dbReference type="GO" id="GO:0006338">
    <property type="term" value="P:chromatin remodeling"/>
    <property type="evidence" value="ECO:0007669"/>
    <property type="project" value="UniProtKB-ARBA"/>
</dbReference>
<evidence type="ECO:0000256" key="1">
    <source>
        <dbReference type="ARBA" id="ARBA00011353"/>
    </source>
</evidence>
<comment type="subunit">
    <text evidence="1">Component of the NuA4 histone acetyltransferase complex.</text>
</comment>
<proteinExistence type="predicted"/>
<feature type="compositionally biased region" description="Basic and acidic residues" evidence="2">
    <location>
        <begin position="123"/>
        <end position="159"/>
    </location>
</feature>
<evidence type="ECO:0000259" key="3">
    <source>
        <dbReference type="PROSITE" id="PS50013"/>
    </source>
</evidence>
<sequence>MSERGKSSRGRGAGRGRGRGRGGTMTWEYEVYKPDENVYNSLYHIRRAPPTVVHTLSSDCPIPNAQSRILRRGQTDDGYRRHYYVVEVRHNVSSSNARKGEEDEVEVLEVLVDQIDQYVSPRELERYENGESRAETQAEAAVRRAEAEEQKRRRLEKNARASGKGRGRGGRILQGIGVDPGDESQSSTRGHRGRGRPRGRASRRGRGGFATPVQIAAEEEIEAVDPVTPVDDEMSENEADIIQRTIAESEEESLENDPAKLASPDLARSSFVANSALPVSPVAPHHNSRPVEAMREMLDEDALSDNRPRSMSSAAEQLHFERRERRQLTHEDEHVIPDRDYHRGHLAKKQRTGSATSSRPAPPSAYKKTAVPARSNSRIEISRHAPASKEDPRRRRPAMPTKSKVQVVESSESSSESDSESESSESSQDVITVHVPARKPKHRPTRGGRTPSGPARDSQYGGSRVPSTHRYNSSQPARSSKSRHSRAISIFHQSKPERSRDLYKYMENDMDDEDDDYDDDAERGVTLDHHEDEDEDEEEESANDNVDEDDDTDDDEDEGAEEYVVEEILDHNFESGLKYYLVKWQGYENSDWLEEKDLGGAKEVLVDYKRRIAIRKGKQPMR</sequence>
<dbReference type="PROSITE" id="PS50013">
    <property type="entry name" value="CHROMO_2"/>
    <property type="match status" value="1"/>
</dbReference>
<dbReference type="CDD" id="cd00024">
    <property type="entry name" value="CD_CSD"/>
    <property type="match status" value="1"/>
</dbReference>
<feature type="compositionally biased region" description="Acidic residues" evidence="2">
    <location>
        <begin position="531"/>
        <end position="562"/>
    </location>
</feature>
<protein>
    <recommendedName>
        <fullName evidence="3">Chromo domain-containing protein</fullName>
    </recommendedName>
</protein>
<dbReference type="Proteomes" id="UP001152607">
    <property type="component" value="Unassembled WGS sequence"/>
</dbReference>
<keyword evidence="5" id="KW-1185">Reference proteome</keyword>
<dbReference type="Pfam" id="PF00385">
    <property type="entry name" value="Chromo"/>
    <property type="match status" value="1"/>
</dbReference>
<feature type="compositionally biased region" description="Basic residues" evidence="2">
    <location>
        <begin position="436"/>
        <end position="446"/>
    </location>
</feature>
<feature type="region of interest" description="Disordered" evidence="2">
    <location>
        <begin position="123"/>
        <end position="262"/>
    </location>
</feature>
<feature type="region of interest" description="Disordered" evidence="2">
    <location>
        <begin position="1"/>
        <end position="24"/>
    </location>
</feature>
<dbReference type="Gene3D" id="2.40.50.40">
    <property type="match status" value="1"/>
</dbReference>
<feature type="compositionally biased region" description="Acidic residues" evidence="2">
    <location>
        <begin position="230"/>
        <end position="239"/>
    </location>
</feature>
<organism evidence="4 5">
    <name type="scientific">Periconia digitata</name>
    <dbReference type="NCBI Taxonomy" id="1303443"/>
    <lineage>
        <taxon>Eukaryota</taxon>
        <taxon>Fungi</taxon>
        <taxon>Dikarya</taxon>
        <taxon>Ascomycota</taxon>
        <taxon>Pezizomycotina</taxon>
        <taxon>Dothideomycetes</taxon>
        <taxon>Pleosporomycetidae</taxon>
        <taxon>Pleosporales</taxon>
        <taxon>Massarineae</taxon>
        <taxon>Periconiaceae</taxon>
        <taxon>Periconia</taxon>
    </lineage>
</organism>
<comment type="caution">
    <text evidence="4">The sequence shown here is derived from an EMBL/GenBank/DDBJ whole genome shotgun (WGS) entry which is preliminary data.</text>
</comment>
<name>A0A9W4UUQ8_9PLEO</name>
<feature type="compositionally biased region" description="Acidic residues" evidence="2">
    <location>
        <begin position="508"/>
        <end position="521"/>
    </location>
</feature>
<dbReference type="SUPFAM" id="SSF54160">
    <property type="entry name" value="Chromo domain-like"/>
    <property type="match status" value="1"/>
</dbReference>
<feature type="compositionally biased region" description="Basic residues" evidence="2">
    <location>
        <begin position="189"/>
        <end position="206"/>
    </location>
</feature>
<accession>A0A9W4UUQ8</accession>
<reference evidence="4" key="1">
    <citation type="submission" date="2023-01" db="EMBL/GenBank/DDBJ databases">
        <authorList>
            <person name="Van Ghelder C."/>
            <person name="Rancurel C."/>
        </authorList>
    </citation>
    <scope>NUCLEOTIDE SEQUENCE</scope>
    <source>
        <strain evidence="4">CNCM I-4278</strain>
    </source>
</reference>
<dbReference type="InterPro" id="IPR016197">
    <property type="entry name" value="Chromo-like_dom_sf"/>
</dbReference>
<feature type="domain" description="Chromo" evidence="3">
    <location>
        <begin position="563"/>
        <end position="620"/>
    </location>
</feature>
<feature type="compositionally biased region" description="Basic and acidic residues" evidence="2">
    <location>
        <begin position="380"/>
        <end position="393"/>
    </location>
</feature>